<evidence type="ECO:0000256" key="3">
    <source>
        <dbReference type="ARBA" id="ARBA00022525"/>
    </source>
</evidence>
<feature type="disulfide bond" evidence="8">
    <location>
        <begin position="97"/>
        <end position="105"/>
    </location>
</feature>
<evidence type="ECO:0000256" key="4">
    <source>
        <dbReference type="ARBA" id="ARBA00022729"/>
    </source>
</evidence>
<keyword evidence="4 9" id="KW-0732">Signal</keyword>
<organism evidence="10">
    <name type="scientific">Callorhinchus milii</name>
    <name type="common">Ghost shark</name>
    <dbReference type="NCBI Taxonomy" id="7868"/>
    <lineage>
        <taxon>Eukaryota</taxon>
        <taxon>Metazoa</taxon>
        <taxon>Chordata</taxon>
        <taxon>Craniata</taxon>
        <taxon>Vertebrata</taxon>
        <taxon>Chondrichthyes</taxon>
        <taxon>Holocephali</taxon>
        <taxon>Chimaeriformes</taxon>
        <taxon>Callorhinchidae</taxon>
        <taxon>Callorhinchus</taxon>
    </lineage>
</organism>
<feature type="disulfide bond" evidence="8">
    <location>
        <begin position="59"/>
        <end position="72"/>
    </location>
</feature>
<evidence type="ECO:0000256" key="5">
    <source>
        <dbReference type="ARBA" id="ARBA00023157"/>
    </source>
</evidence>
<dbReference type="InterPro" id="IPR036382">
    <property type="entry name" value="Guanylin_sf"/>
</dbReference>
<protein>
    <recommendedName>
        <fullName evidence="7">Guanylate cyclase activator 2B</fullName>
    </recommendedName>
</protein>
<feature type="signal peptide" evidence="9">
    <location>
        <begin position="1"/>
        <end position="20"/>
    </location>
</feature>
<evidence type="ECO:0000256" key="2">
    <source>
        <dbReference type="ARBA" id="ARBA00009883"/>
    </source>
</evidence>
<comment type="function">
    <text evidence="6">Endogenous activator of intestinal guanylate cyclase. It stimulates this enzyme through the same receptor binding region as the heat-stable enterotoxins. May be a potent physiological regulator of intestinal fluid and electrolyte transport. May be an autocrine/paracrine regulator of intestinal salt and water transport.</text>
</comment>
<reference evidence="10" key="1">
    <citation type="journal article" date="2012" name="PLoS ONE">
        <title>Sequencing and Analysis of Full-Length cDNAs, 5'-ESTs and 3'-ESTs from a Cartilaginous Fish, the Elephant Shark (Callorhinchus milii).</title>
        <authorList>
            <person name="Tan Y.Y."/>
            <person name="Kodzius R."/>
            <person name="Tay B.H."/>
            <person name="Tay A."/>
            <person name="Brenner S."/>
            <person name="Venkatesh B."/>
        </authorList>
    </citation>
    <scope>NUCLEOTIDE SEQUENCE</scope>
    <source>
        <tissue evidence="10">Intestine</tissue>
    </source>
</reference>
<dbReference type="PIRSF" id="PIRSF001849">
    <property type="entry name" value="Guanylin"/>
    <property type="match status" value="1"/>
</dbReference>
<dbReference type="PRINTS" id="PR00774">
    <property type="entry name" value="GUANYLIN"/>
</dbReference>
<dbReference type="GO" id="GO:0030250">
    <property type="term" value="F:guanylate cyclase activator activity"/>
    <property type="evidence" value="ECO:0007669"/>
    <property type="project" value="InterPro"/>
</dbReference>
<keyword evidence="3" id="KW-0964">Secreted</keyword>
<proteinExistence type="evidence at transcript level"/>
<name>K4G4H6_CALMI</name>
<dbReference type="Pfam" id="PF02058">
    <property type="entry name" value="Guanylin"/>
    <property type="match status" value="1"/>
</dbReference>
<dbReference type="GO" id="GO:0005576">
    <property type="term" value="C:extracellular region"/>
    <property type="evidence" value="ECO:0007669"/>
    <property type="project" value="UniProtKB-SubCell"/>
</dbReference>
<comment type="similarity">
    <text evidence="2">Belongs to the guanylin family.</text>
</comment>
<dbReference type="SUPFAM" id="SSF89890">
    <property type="entry name" value="Proguanylin"/>
    <property type="match status" value="1"/>
</dbReference>
<evidence type="ECO:0000256" key="7">
    <source>
        <dbReference type="ARBA" id="ARBA00041176"/>
    </source>
</evidence>
<evidence type="ECO:0000256" key="8">
    <source>
        <dbReference type="PIRSR" id="PIRSR001849-50"/>
    </source>
</evidence>
<keyword evidence="5 8" id="KW-1015">Disulfide bond</keyword>
<dbReference type="EMBL" id="JX208037">
    <property type="protein sequence ID" value="AFM86351.1"/>
    <property type="molecule type" value="mRNA"/>
</dbReference>
<evidence type="ECO:0000256" key="1">
    <source>
        <dbReference type="ARBA" id="ARBA00004613"/>
    </source>
</evidence>
<accession>K4G4H6</accession>
<sequence length="105" mass="11482">MKTSIGTILLLICLSSLSQCVVVKIGEYEFPLEAVKNLTDLINQAKNEQFFRDNTNTVCKMPTLPGIFKPICTKTDADEIFNLLGRIGVKSDVCEICAFAACTGC</sequence>
<feature type="chain" id="PRO_5003878902" description="Guanylate cyclase activator 2B" evidence="9">
    <location>
        <begin position="21"/>
        <end position="105"/>
    </location>
</feature>
<evidence type="ECO:0000313" key="10">
    <source>
        <dbReference type="EMBL" id="AFM86351.1"/>
    </source>
</evidence>
<comment type="subcellular location">
    <subcellularLocation>
        <location evidence="1">Secreted</location>
    </subcellularLocation>
</comment>
<evidence type="ECO:0000256" key="9">
    <source>
        <dbReference type="SAM" id="SignalP"/>
    </source>
</evidence>
<dbReference type="PANTHER" id="PTHR11318">
    <property type="entry name" value="GUANYLIN FAMILY MEMBER"/>
    <property type="match status" value="1"/>
</dbReference>
<dbReference type="PANTHER" id="PTHR11318:SF4">
    <property type="entry name" value="GUANYLATE CYCLASE ACTIVATOR 2B"/>
    <property type="match status" value="1"/>
</dbReference>
<dbReference type="InterPro" id="IPR000879">
    <property type="entry name" value="Guanylin"/>
</dbReference>
<feature type="disulfide bond" evidence="8">
    <location>
        <begin position="94"/>
        <end position="102"/>
    </location>
</feature>
<dbReference type="AlphaFoldDB" id="K4G4H6"/>
<evidence type="ECO:0000256" key="6">
    <source>
        <dbReference type="ARBA" id="ARBA00037765"/>
    </source>
</evidence>
<dbReference type="Gene3D" id="3.90.1450.10">
    <property type="entry name" value="Guanylin"/>
    <property type="match status" value="1"/>
</dbReference>